<dbReference type="PROSITE" id="PS50928">
    <property type="entry name" value="ABC_TM1"/>
    <property type="match status" value="1"/>
</dbReference>
<feature type="domain" description="ABC transmembrane type-1" evidence="8">
    <location>
        <begin position="102"/>
        <end position="321"/>
    </location>
</feature>
<evidence type="ECO:0000256" key="5">
    <source>
        <dbReference type="ARBA" id="ARBA00022989"/>
    </source>
</evidence>
<evidence type="ECO:0000256" key="1">
    <source>
        <dbReference type="ARBA" id="ARBA00004651"/>
    </source>
</evidence>
<dbReference type="InterPro" id="IPR035906">
    <property type="entry name" value="MetI-like_sf"/>
</dbReference>
<feature type="transmembrane region" description="Helical" evidence="7">
    <location>
        <begin position="302"/>
        <end position="321"/>
    </location>
</feature>
<dbReference type="AlphaFoldDB" id="A0A5R9GCE8"/>
<evidence type="ECO:0000313" key="9">
    <source>
        <dbReference type="EMBL" id="TLS54147.1"/>
    </source>
</evidence>
<keyword evidence="10" id="KW-1185">Reference proteome</keyword>
<sequence>MAMSVIQTNKTASSVVPAAWVRRWRGKASSAAFWLGLAWSIVRYLLLIGLAFLILYPLLFKLTNSFMSQQDLIDGTVRFIPREPTLFNYRTAIEYTNYFEGLKNTLGIAVLCGVLQMLVCTFVGYGLARFRFKGRGLVFALVVFTILIPPQTYMISLYLKFSFFDLYGILSAISGGTVRLIDSIWPLAILSLTGFGFKNGLYILIMRQYFKGIPKELEEAAYVDGSGLFRTFGTILLPLSASMMITVLLFSFSWQWTDSFYSSMFFSQIKLLSNSLLVGFEGLMLEGATVGLKSGQPLTSTLTNTMSLLVLAPLIVMYLFAQKYLVEGIEHSGIVG</sequence>
<protein>
    <submittedName>
        <fullName evidence="9">Carbohydrate ABC transporter permease</fullName>
    </submittedName>
</protein>
<accession>A0A5R9GCE8</accession>
<evidence type="ECO:0000259" key="8">
    <source>
        <dbReference type="PROSITE" id="PS50928"/>
    </source>
</evidence>
<keyword evidence="2 7" id="KW-0813">Transport</keyword>
<evidence type="ECO:0000256" key="2">
    <source>
        <dbReference type="ARBA" id="ARBA00022448"/>
    </source>
</evidence>
<reference evidence="9 10" key="1">
    <citation type="submission" date="2019-05" db="EMBL/GenBank/DDBJ databases">
        <authorList>
            <person name="Narsing Rao M.P."/>
            <person name="Li W.J."/>
        </authorList>
    </citation>
    <scope>NUCLEOTIDE SEQUENCE [LARGE SCALE GENOMIC DNA]</scope>
    <source>
        <strain evidence="9 10">SYSU_K30003</strain>
    </source>
</reference>
<dbReference type="CDD" id="cd06261">
    <property type="entry name" value="TM_PBP2"/>
    <property type="match status" value="1"/>
</dbReference>
<comment type="caution">
    <text evidence="9">The sequence shown here is derived from an EMBL/GenBank/DDBJ whole genome shotgun (WGS) entry which is preliminary data.</text>
</comment>
<comment type="similarity">
    <text evidence="7">Belongs to the binding-protein-dependent transport system permease family.</text>
</comment>
<dbReference type="Proteomes" id="UP000309676">
    <property type="component" value="Unassembled WGS sequence"/>
</dbReference>
<dbReference type="SUPFAM" id="SSF161098">
    <property type="entry name" value="MetI-like"/>
    <property type="match status" value="1"/>
</dbReference>
<keyword evidence="6 7" id="KW-0472">Membrane</keyword>
<feature type="transmembrane region" description="Helical" evidence="7">
    <location>
        <begin position="106"/>
        <end position="125"/>
    </location>
</feature>
<feature type="transmembrane region" description="Helical" evidence="7">
    <location>
        <begin position="235"/>
        <end position="256"/>
    </location>
</feature>
<keyword evidence="4 7" id="KW-0812">Transmembrane</keyword>
<dbReference type="PANTHER" id="PTHR43744">
    <property type="entry name" value="ABC TRANSPORTER PERMEASE PROTEIN MG189-RELATED-RELATED"/>
    <property type="match status" value="1"/>
</dbReference>
<dbReference type="Pfam" id="PF00528">
    <property type="entry name" value="BPD_transp_1"/>
    <property type="match status" value="1"/>
</dbReference>
<evidence type="ECO:0000256" key="4">
    <source>
        <dbReference type="ARBA" id="ARBA00022692"/>
    </source>
</evidence>
<name>A0A5R9GCE8_9BACL</name>
<evidence type="ECO:0000256" key="7">
    <source>
        <dbReference type="RuleBase" id="RU363032"/>
    </source>
</evidence>
<dbReference type="Gene3D" id="1.10.3720.10">
    <property type="entry name" value="MetI-like"/>
    <property type="match status" value="1"/>
</dbReference>
<keyword evidence="3" id="KW-1003">Cell membrane</keyword>
<keyword evidence="5 7" id="KW-1133">Transmembrane helix</keyword>
<evidence type="ECO:0000313" key="10">
    <source>
        <dbReference type="Proteomes" id="UP000309676"/>
    </source>
</evidence>
<gene>
    <name evidence="9" type="ORF">FE782_02030</name>
</gene>
<feature type="transmembrane region" description="Helical" evidence="7">
    <location>
        <begin position="184"/>
        <end position="205"/>
    </location>
</feature>
<dbReference type="GO" id="GO:0055085">
    <property type="term" value="P:transmembrane transport"/>
    <property type="evidence" value="ECO:0007669"/>
    <property type="project" value="InterPro"/>
</dbReference>
<dbReference type="PANTHER" id="PTHR43744:SF8">
    <property type="entry name" value="SN-GLYCEROL-3-PHOSPHATE TRANSPORT SYSTEM PERMEASE PROTEIN UGPE"/>
    <property type="match status" value="1"/>
</dbReference>
<proteinExistence type="inferred from homology"/>
<feature type="transmembrane region" description="Helical" evidence="7">
    <location>
        <begin position="32"/>
        <end position="59"/>
    </location>
</feature>
<comment type="subcellular location">
    <subcellularLocation>
        <location evidence="1 7">Cell membrane</location>
        <topology evidence="1 7">Multi-pass membrane protein</topology>
    </subcellularLocation>
</comment>
<evidence type="ECO:0000256" key="3">
    <source>
        <dbReference type="ARBA" id="ARBA00022475"/>
    </source>
</evidence>
<dbReference type="GO" id="GO:0005886">
    <property type="term" value="C:plasma membrane"/>
    <property type="evidence" value="ECO:0007669"/>
    <property type="project" value="UniProtKB-SubCell"/>
</dbReference>
<organism evidence="9 10">
    <name type="scientific">Paenibacillus antri</name>
    <dbReference type="NCBI Taxonomy" id="2582848"/>
    <lineage>
        <taxon>Bacteria</taxon>
        <taxon>Bacillati</taxon>
        <taxon>Bacillota</taxon>
        <taxon>Bacilli</taxon>
        <taxon>Bacillales</taxon>
        <taxon>Paenibacillaceae</taxon>
        <taxon>Paenibacillus</taxon>
    </lineage>
</organism>
<feature type="transmembrane region" description="Helical" evidence="7">
    <location>
        <begin position="137"/>
        <end position="159"/>
    </location>
</feature>
<dbReference type="EMBL" id="VCIW01000001">
    <property type="protein sequence ID" value="TLS54147.1"/>
    <property type="molecule type" value="Genomic_DNA"/>
</dbReference>
<dbReference type="InterPro" id="IPR000515">
    <property type="entry name" value="MetI-like"/>
</dbReference>
<evidence type="ECO:0000256" key="6">
    <source>
        <dbReference type="ARBA" id="ARBA00023136"/>
    </source>
</evidence>